<evidence type="ECO:0000259" key="1">
    <source>
        <dbReference type="Pfam" id="PF03551"/>
    </source>
</evidence>
<dbReference type="Gene3D" id="1.10.10.10">
    <property type="entry name" value="Winged helix-like DNA-binding domain superfamily/Winged helix DNA-binding domain"/>
    <property type="match status" value="1"/>
</dbReference>
<dbReference type="Pfam" id="PF03551">
    <property type="entry name" value="PadR"/>
    <property type="match status" value="1"/>
</dbReference>
<organism evidence="3 4">
    <name type="scientific">Actinomadura barringtoniae</name>
    <dbReference type="NCBI Taxonomy" id="1427535"/>
    <lineage>
        <taxon>Bacteria</taxon>
        <taxon>Bacillati</taxon>
        <taxon>Actinomycetota</taxon>
        <taxon>Actinomycetes</taxon>
        <taxon>Streptosporangiales</taxon>
        <taxon>Thermomonosporaceae</taxon>
        <taxon>Actinomadura</taxon>
    </lineage>
</organism>
<reference evidence="3" key="1">
    <citation type="submission" date="2021-03" db="EMBL/GenBank/DDBJ databases">
        <authorList>
            <person name="Kanchanasin P."/>
            <person name="Saeng-In P."/>
            <person name="Phongsopitanun W."/>
            <person name="Yuki M."/>
            <person name="Kudo T."/>
            <person name="Ohkuma M."/>
            <person name="Tanasupawat S."/>
        </authorList>
    </citation>
    <scope>NUCLEOTIDE SEQUENCE</scope>
    <source>
        <strain evidence="3">GKU 128</strain>
    </source>
</reference>
<sequence length="175" mass="19867">MSLRHAVLGLLAELDGGSGYDLMKMFEVSLGNVWSANQSQVYGELGKLTADGLIEVTAEGPRGRKEYGVTEAGRGELRRWLLEEEPKQARRDATLLRVFFLGQLDPDQAQAYLHARAEDMGRRAEELAALQGRIDWGDDNLSVYGRLAMEYGRRFMAMRREWAEWAENELKTRES</sequence>
<dbReference type="Proteomes" id="UP000669179">
    <property type="component" value="Unassembled WGS sequence"/>
</dbReference>
<feature type="domain" description="Transcription regulator PadR C-terminal" evidence="2">
    <location>
        <begin position="91"/>
        <end position="171"/>
    </location>
</feature>
<dbReference type="Pfam" id="PF10400">
    <property type="entry name" value="Vir_act_alpha_C"/>
    <property type="match status" value="1"/>
</dbReference>
<protein>
    <submittedName>
        <fullName evidence="3">PadR family transcriptional regulator</fullName>
    </submittedName>
</protein>
<dbReference type="RefSeq" id="WP_208255800.1">
    <property type="nucleotide sequence ID" value="NZ_JAGEOJ010000005.1"/>
</dbReference>
<accession>A0A939PDM1</accession>
<dbReference type="InterPro" id="IPR036388">
    <property type="entry name" value="WH-like_DNA-bd_sf"/>
</dbReference>
<evidence type="ECO:0000313" key="3">
    <source>
        <dbReference type="EMBL" id="MBO2448143.1"/>
    </source>
</evidence>
<dbReference type="InterPro" id="IPR005149">
    <property type="entry name" value="Tscrpt_reg_PadR_N"/>
</dbReference>
<feature type="domain" description="Transcription regulator PadR N-terminal" evidence="1">
    <location>
        <begin position="7"/>
        <end position="78"/>
    </location>
</feature>
<dbReference type="EMBL" id="JAGEOJ010000005">
    <property type="protein sequence ID" value="MBO2448143.1"/>
    <property type="molecule type" value="Genomic_DNA"/>
</dbReference>
<dbReference type="InterPro" id="IPR036390">
    <property type="entry name" value="WH_DNA-bd_sf"/>
</dbReference>
<dbReference type="PANTHER" id="PTHR43252">
    <property type="entry name" value="TRANSCRIPTIONAL REGULATOR YQJI"/>
    <property type="match status" value="1"/>
</dbReference>
<gene>
    <name evidence="3" type="ORF">J4573_13650</name>
</gene>
<keyword evidence="4" id="KW-1185">Reference proteome</keyword>
<dbReference type="InterPro" id="IPR018309">
    <property type="entry name" value="Tscrpt_reg_PadR_C"/>
</dbReference>
<name>A0A939PDM1_9ACTN</name>
<dbReference type="AlphaFoldDB" id="A0A939PDM1"/>
<evidence type="ECO:0000259" key="2">
    <source>
        <dbReference type="Pfam" id="PF10400"/>
    </source>
</evidence>
<proteinExistence type="predicted"/>
<dbReference type="SUPFAM" id="SSF46785">
    <property type="entry name" value="Winged helix' DNA-binding domain"/>
    <property type="match status" value="1"/>
</dbReference>
<comment type="caution">
    <text evidence="3">The sequence shown here is derived from an EMBL/GenBank/DDBJ whole genome shotgun (WGS) entry which is preliminary data.</text>
</comment>
<dbReference type="PANTHER" id="PTHR43252:SF2">
    <property type="entry name" value="TRANSCRIPTION REGULATOR, PADR-LIKE FAMILY"/>
    <property type="match status" value="1"/>
</dbReference>
<evidence type="ECO:0000313" key="4">
    <source>
        <dbReference type="Proteomes" id="UP000669179"/>
    </source>
</evidence>